<organism evidence="2 3">
    <name type="scientific">Tetrapyrgos nigripes</name>
    <dbReference type="NCBI Taxonomy" id="182062"/>
    <lineage>
        <taxon>Eukaryota</taxon>
        <taxon>Fungi</taxon>
        <taxon>Dikarya</taxon>
        <taxon>Basidiomycota</taxon>
        <taxon>Agaricomycotina</taxon>
        <taxon>Agaricomycetes</taxon>
        <taxon>Agaricomycetidae</taxon>
        <taxon>Agaricales</taxon>
        <taxon>Marasmiineae</taxon>
        <taxon>Marasmiaceae</taxon>
        <taxon>Tetrapyrgos</taxon>
    </lineage>
</organism>
<feature type="region of interest" description="Disordered" evidence="1">
    <location>
        <begin position="299"/>
        <end position="343"/>
    </location>
</feature>
<gene>
    <name evidence="2" type="ORF">D9758_005873</name>
</gene>
<reference evidence="2 3" key="1">
    <citation type="journal article" date="2020" name="ISME J.">
        <title>Uncovering the hidden diversity of litter-decomposition mechanisms in mushroom-forming fungi.</title>
        <authorList>
            <person name="Floudas D."/>
            <person name="Bentzer J."/>
            <person name="Ahren D."/>
            <person name="Johansson T."/>
            <person name="Persson P."/>
            <person name="Tunlid A."/>
        </authorList>
    </citation>
    <scope>NUCLEOTIDE SEQUENCE [LARGE SCALE GENOMIC DNA]</scope>
    <source>
        <strain evidence="2 3">CBS 291.85</strain>
    </source>
</reference>
<dbReference type="AlphaFoldDB" id="A0A8H5G366"/>
<keyword evidence="3" id="KW-1185">Reference proteome</keyword>
<evidence type="ECO:0000313" key="3">
    <source>
        <dbReference type="Proteomes" id="UP000559256"/>
    </source>
</evidence>
<feature type="compositionally biased region" description="Polar residues" evidence="1">
    <location>
        <begin position="262"/>
        <end position="275"/>
    </location>
</feature>
<evidence type="ECO:0000313" key="2">
    <source>
        <dbReference type="EMBL" id="KAF5357391.1"/>
    </source>
</evidence>
<dbReference type="EMBL" id="JAACJM010000052">
    <property type="protein sequence ID" value="KAF5357391.1"/>
    <property type="molecule type" value="Genomic_DNA"/>
</dbReference>
<dbReference type="Proteomes" id="UP000559256">
    <property type="component" value="Unassembled WGS sequence"/>
</dbReference>
<proteinExistence type="predicted"/>
<name>A0A8H5G366_9AGAR</name>
<protein>
    <submittedName>
        <fullName evidence="2">Uncharacterized protein</fullName>
    </submittedName>
</protein>
<accession>A0A8H5G366</accession>
<sequence>MSHNSLVSLFYPVVFYQPCLEFEWDLMERISIAIDLPAYTVQYIGEPVKEKVLGRDEADYLNLEQQGLKSVQEFLETSVTQRAMAAGAPEVEKWVVSNVSRILLTSNFVFARILYRITSSIEELRPRFLTAWIGWVRKMFGPDDYRRLIEGLFASLLSITVDATVDFFRHPFKSYYKSMWRPYLDLKLSYTLLLRFYLLLLALFVPATYTADATLPETLEDVGPSVDADEALLPVQFMEVDTESPIIPVSVSIRGDIDEPSTHSQNHPQSITSFSDAPRSPLRSVHNIVVDTPVKSKSSLKKPISGSTKRKQMLNGVGSPGDFALETPVKSKPSLKRPITGSIKKKQRLSRVVSSSGDLQFVVPGVESENMDE</sequence>
<comment type="caution">
    <text evidence="2">The sequence shown here is derived from an EMBL/GenBank/DDBJ whole genome shotgun (WGS) entry which is preliminary data.</text>
</comment>
<evidence type="ECO:0000256" key="1">
    <source>
        <dbReference type="SAM" id="MobiDB-lite"/>
    </source>
</evidence>
<feature type="region of interest" description="Disordered" evidence="1">
    <location>
        <begin position="257"/>
        <end position="280"/>
    </location>
</feature>